<dbReference type="InterPro" id="IPR029016">
    <property type="entry name" value="GAF-like_dom_sf"/>
</dbReference>
<comment type="subcellular location">
    <subcellularLocation>
        <location evidence="1">Cell envelope</location>
    </subcellularLocation>
</comment>
<keyword evidence="7" id="KW-1185">Reference proteome</keyword>
<dbReference type="InterPro" id="IPR050465">
    <property type="entry name" value="UPF0194_transport"/>
</dbReference>
<reference evidence="6 7" key="1">
    <citation type="submission" date="2021-12" db="EMBL/GenBank/DDBJ databases">
        <title>Genome seq of p7.</title>
        <authorList>
            <person name="Seo T."/>
        </authorList>
    </citation>
    <scope>NUCLEOTIDE SEQUENCE [LARGE SCALE GENOMIC DNA]</scope>
    <source>
        <strain evidence="6 7">P7</strain>
    </source>
</reference>
<dbReference type="Pfam" id="PF25973">
    <property type="entry name" value="BSH_CzcB"/>
    <property type="match status" value="1"/>
</dbReference>
<feature type="compositionally biased region" description="Polar residues" evidence="3">
    <location>
        <begin position="1"/>
        <end position="11"/>
    </location>
</feature>
<evidence type="ECO:0000256" key="2">
    <source>
        <dbReference type="ARBA" id="ARBA00023054"/>
    </source>
</evidence>
<name>A0ABS8XJ05_9BURK</name>
<dbReference type="Gene3D" id="3.30.450.40">
    <property type="match status" value="1"/>
</dbReference>
<dbReference type="Gene3D" id="2.40.30.170">
    <property type="match status" value="1"/>
</dbReference>
<sequence length="626" mass="66217">MSTLTSPTATEASPPAGATLQAPPAPDTPLDAWQALALARTGDQLAQAWLGVLCHALLRARAGLVLMAQPDGAFAPVAAVPPGKELGHLAEVATEALRQRAGVLRHNAAGEALLAYPLSQADSLSGVIVLDLGPADAADAERARQLTHWGAGWLLDLMRQLDQARIHAGARQARVLLDTVLALQNEPGLREAGIALVHAVGREFGCHQVQLALAEGRTLRRQAVSHAAVSDDRSQQAALALQAMHEAFDQEQRLLWPEPPPAEGEVAVRITAGHARYAHEAGAKALCSLPLVAGHQAVGVLLLERDTPFSTGEAELLDALGPAVGPLLVLQREAGQGAVARLGRSLRSALGAATDGSRPALKLGLAVAAVVLLLLAVVPVPYHVSASALVEGAQQRAAVAPFEGYVREAPARAGDAVKTGQLLARLEDKDLLLEKTRWESELDVAQRKEREAMARGNRVDQRLAAAQANQARAQLDLATSKLERVAITAPFDGIVVKGDLSQQLGSPVEQGKVLFEIAPMNAWRVILKVDERDIADVRPGAGGSLVLASLPGQSWPFTVKKITPVSVPEEGRNQFRVEAELAGAAPKLSPNMEGVGKIDAGSASLLWAWTHPLLDWLRLAWWKLLP</sequence>
<dbReference type="InterPro" id="IPR003018">
    <property type="entry name" value="GAF"/>
</dbReference>
<evidence type="ECO:0000256" key="1">
    <source>
        <dbReference type="ARBA" id="ARBA00004196"/>
    </source>
</evidence>
<proteinExistence type="predicted"/>
<organism evidence="6 7">
    <name type="scientific">Pelomonas caseinilytica</name>
    <dbReference type="NCBI Taxonomy" id="2906763"/>
    <lineage>
        <taxon>Bacteria</taxon>
        <taxon>Pseudomonadati</taxon>
        <taxon>Pseudomonadota</taxon>
        <taxon>Betaproteobacteria</taxon>
        <taxon>Burkholderiales</taxon>
        <taxon>Sphaerotilaceae</taxon>
        <taxon>Roseateles</taxon>
    </lineage>
</organism>
<dbReference type="Gene3D" id="2.40.50.100">
    <property type="match status" value="1"/>
</dbReference>
<gene>
    <name evidence="6" type="ORF">LXT12_21105</name>
</gene>
<dbReference type="InterPro" id="IPR058647">
    <property type="entry name" value="BSH_CzcB-like"/>
</dbReference>
<dbReference type="EMBL" id="JAJTWT010000010">
    <property type="protein sequence ID" value="MCE4539753.1"/>
    <property type="molecule type" value="Genomic_DNA"/>
</dbReference>
<feature type="domain" description="GAF" evidence="4">
    <location>
        <begin position="251"/>
        <end position="321"/>
    </location>
</feature>
<dbReference type="RefSeq" id="WP_233394270.1">
    <property type="nucleotide sequence ID" value="NZ_JAJTWT010000010.1"/>
</dbReference>
<feature type="region of interest" description="Disordered" evidence="3">
    <location>
        <begin position="1"/>
        <end position="26"/>
    </location>
</feature>
<evidence type="ECO:0000313" key="6">
    <source>
        <dbReference type="EMBL" id="MCE4539753.1"/>
    </source>
</evidence>
<feature type="domain" description="CzcB-like barrel-sandwich hybrid" evidence="5">
    <location>
        <begin position="399"/>
        <end position="518"/>
    </location>
</feature>
<protein>
    <submittedName>
        <fullName evidence="6">Efflux RND transporter periplasmic adaptor subunit</fullName>
    </submittedName>
</protein>
<evidence type="ECO:0000313" key="7">
    <source>
        <dbReference type="Proteomes" id="UP001201463"/>
    </source>
</evidence>
<dbReference type="PANTHER" id="PTHR32347:SF23">
    <property type="entry name" value="BLL5650 PROTEIN"/>
    <property type="match status" value="1"/>
</dbReference>
<dbReference type="PANTHER" id="PTHR32347">
    <property type="entry name" value="EFFLUX SYSTEM COMPONENT YKNX-RELATED"/>
    <property type="match status" value="1"/>
</dbReference>
<evidence type="ECO:0000259" key="5">
    <source>
        <dbReference type="Pfam" id="PF25973"/>
    </source>
</evidence>
<comment type="caution">
    <text evidence="6">The sequence shown here is derived from an EMBL/GenBank/DDBJ whole genome shotgun (WGS) entry which is preliminary data.</text>
</comment>
<evidence type="ECO:0000259" key="4">
    <source>
        <dbReference type="Pfam" id="PF01590"/>
    </source>
</evidence>
<keyword evidence="2" id="KW-0175">Coiled coil</keyword>
<dbReference type="Proteomes" id="UP001201463">
    <property type="component" value="Unassembled WGS sequence"/>
</dbReference>
<dbReference type="SUPFAM" id="SSF55781">
    <property type="entry name" value="GAF domain-like"/>
    <property type="match status" value="1"/>
</dbReference>
<dbReference type="SUPFAM" id="SSF111369">
    <property type="entry name" value="HlyD-like secretion proteins"/>
    <property type="match status" value="1"/>
</dbReference>
<accession>A0ABS8XJ05</accession>
<dbReference type="Pfam" id="PF01590">
    <property type="entry name" value="GAF"/>
    <property type="match status" value="1"/>
</dbReference>
<evidence type="ECO:0000256" key="3">
    <source>
        <dbReference type="SAM" id="MobiDB-lite"/>
    </source>
</evidence>